<keyword evidence="2" id="KW-1185">Reference proteome</keyword>
<protein>
    <submittedName>
        <fullName evidence="1">Uncharacterized protein</fullName>
    </submittedName>
</protein>
<name>A0A6G8AWQ8_9ENTE</name>
<proteinExistence type="predicted"/>
<sequence length="142" mass="16320">MELIISNQNKTFSNFLPSFILGKKIFFDDFNEVLKTNFSLSTRTSEAINYSQIKAITPSETTSQVETMTNRLTLKNTTHDNTMTLVTNSLKITLELINGDSKTIYFITSKTSQDSFYYEAKYQAYLNTIDKINQIILNNEKN</sequence>
<dbReference type="RefSeq" id="WP_166035650.1">
    <property type="nucleotide sequence ID" value="NZ_CP049887.1"/>
</dbReference>
<evidence type="ECO:0000313" key="1">
    <source>
        <dbReference type="EMBL" id="QIL49392.1"/>
    </source>
</evidence>
<reference evidence="1 2" key="1">
    <citation type="submission" date="2020-03" db="EMBL/GenBank/DDBJ databases">
        <title>Vagococcus sp. nov., isolated from beetles.</title>
        <authorList>
            <person name="Hyun D.-W."/>
            <person name="Bae J.-W."/>
        </authorList>
    </citation>
    <scope>NUCLEOTIDE SEQUENCE [LARGE SCALE GENOMIC DNA]</scope>
    <source>
        <strain evidence="1 2">HDW17B</strain>
    </source>
</reference>
<gene>
    <name evidence="1" type="ORF">G7082_13230</name>
</gene>
<dbReference type="KEGG" id="vhy:G7082_13230"/>
<dbReference type="Proteomes" id="UP000501747">
    <property type="component" value="Chromosome"/>
</dbReference>
<accession>A0A6G8AWQ8</accession>
<dbReference type="AlphaFoldDB" id="A0A6G8AWQ8"/>
<organism evidence="1 2">
    <name type="scientific">Vagococcus hydrophili</name>
    <dbReference type="NCBI Taxonomy" id="2714947"/>
    <lineage>
        <taxon>Bacteria</taxon>
        <taxon>Bacillati</taxon>
        <taxon>Bacillota</taxon>
        <taxon>Bacilli</taxon>
        <taxon>Lactobacillales</taxon>
        <taxon>Enterococcaceae</taxon>
        <taxon>Vagococcus</taxon>
    </lineage>
</organism>
<evidence type="ECO:0000313" key="2">
    <source>
        <dbReference type="Proteomes" id="UP000501747"/>
    </source>
</evidence>
<dbReference type="EMBL" id="CP049887">
    <property type="protein sequence ID" value="QIL49392.1"/>
    <property type="molecule type" value="Genomic_DNA"/>
</dbReference>